<evidence type="ECO:0000313" key="2">
    <source>
        <dbReference type="Proteomes" id="UP001165960"/>
    </source>
</evidence>
<comment type="caution">
    <text evidence="1">The sequence shown here is derived from an EMBL/GenBank/DDBJ whole genome shotgun (WGS) entry which is preliminary data.</text>
</comment>
<accession>A0ACC2UCS5</accession>
<gene>
    <name evidence="1" type="ORF">DSO57_1026810</name>
</gene>
<keyword evidence="2" id="KW-1185">Reference proteome</keyword>
<sequence>MPRLYKSHLGLDPTLVHPLSEKWDFHSSDLRSEISSPEILSYIQAWAKLANSKGSSLSEEASLETPEDHKPYKSFPSEFPIHRFSISSQLHQIPNSILSPILFSSEVNTTLNYIRFLSKELHEAHQNAAFLELELSRLREELSEARRTSWLQNNVKSRKSFDYAMFCGPNSGRSSLDHFSANKSMERRMGLLSNMIEASMINDAPCSKILTTDGIKLDSNQENISSFETPLPNYDSDESSEDSHSNFSTSIPELGLTPKKVSVPAVAAPTPKQHPRPFHFRAITLASKLMFSSTPSDTSLNPNSKRASKRITDWTLGLLKGTKVDRTDNSNPKPLFEKFETPAGTYTPSEYEMDTHTPIKAVGLTRPALVPSLFAEPVPPESENIRFEDLSPVTELSDPLSAQPQDETDCVEMTPISSGRHHSRSNSLIPLPPSFSTNSLHCSSKEGDVLILPQSSCTSPTIGISALTTQGCPSATSTLPTVSKLLSKIIDSHGSPSKLTVEERWSLFMDAHAPKILEPPDNPFNPTASSNPCLFPHPLAQSPSLKVNFETPLEFGVLDAPRDKLVLKRMSHEEYREFRRLARAGIPLPFRAKVWYECSGAADMFEAGYFHGLVMETQGKSPLPFKEQIELDLHRTMPNNNYFSRNGPGIAKLRRVLLAYSIHNPNVGYCQSMNLIAATLLLTLSSEEDAFWTLACIIERILPSDYFTSDLLVSQADQCVLGDYVADFLPKLTSHFNLLEVDLGAITFNWFLTLYSDCTSFHVLLRIWDVLLVEGAATLFRFALAMLELNEKEILSRQTSSAVYSYLKNLPLDAGRQLDKVTKLAFCVYKSRVAYDKVKLRRQKHLASLRAQFYF</sequence>
<evidence type="ECO:0000313" key="1">
    <source>
        <dbReference type="EMBL" id="KAJ9084212.1"/>
    </source>
</evidence>
<dbReference type="EMBL" id="QTSX02000869">
    <property type="protein sequence ID" value="KAJ9084212.1"/>
    <property type="molecule type" value="Genomic_DNA"/>
</dbReference>
<protein>
    <submittedName>
        <fullName evidence="1">Uncharacterized protein</fullName>
    </submittedName>
</protein>
<organism evidence="1 2">
    <name type="scientific">Entomophthora muscae</name>
    <dbReference type="NCBI Taxonomy" id="34485"/>
    <lineage>
        <taxon>Eukaryota</taxon>
        <taxon>Fungi</taxon>
        <taxon>Fungi incertae sedis</taxon>
        <taxon>Zoopagomycota</taxon>
        <taxon>Entomophthoromycotina</taxon>
        <taxon>Entomophthoromycetes</taxon>
        <taxon>Entomophthorales</taxon>
        <taxon>Entomophthoraceae</taxon>
        <taxon>Entomophthora</taxon>
    </lineage>
</organism>
<name>A0ACC2UCS5_9FUNG</name>
<dbReference type="Proteomes" id="UP001165960">
    <property type="component" value="Unassembled WGS sequence"/>
</dbReference>
<reference evidence="1" key="1">
    <citation type="submission" date="2022-04" db="EMBL/GenBank/DDBJ databases">
        <title>Genome of the entomopathogenic fungus Entomophthora muscae.</title>
        <authorList>
            <person name="Elya C."/>
            <person name="Lovett B.R."/>
            <person name="Lee E."/>
            <person name="Macias A.M."/>
            <person name="Hajek A.E."/>
            <person name="De Bivort B.L."/>
            <person name="Kasson M.T."/>
            <person name="De Fine Licht H.H."/>
            <person name="Stajich J.E."/>
        </authorList>
    </citation>
    <scope>NUCLEOTIDE SEQUENCE</scope>
    <source>
        <strain evidence="1">Berkeley</strain>
    </source>
</reference>
<proteinExistence type="predicted"/>